<protein>
    <submittedName>
        <fullName evidence="1">NinB protein</fullName>
    </submittedName>
</protein>
<dbReference type="InterPro" id="IPR036619">
    <property type="entry name" value="NinB_sf"/>
</dbReference>
<organism evidence="1 2">
    <name type="scientific">Methylomagnum ishizawai</name>
    <dbReference type="NCBI Taxonomy" id="1760988"/>
    <lineage>
        <taxon>Bacteria</taxon>
        <taxon>Pseudomonadati</taxon>
        <taxon>Pseudomonadota</taxon>
        <taxon>Gammaproteobacteria</taxon>
        <taxon>Methylococcales</taxon>
        <taxon>Methylococcaceae</taxon>
        <taxon>Methylomagnum</taxon>
    </lineage>
</organism>
<dbReference type="InterPro" id="IPR008711">
    <property type="entry name" value="Recombinase_NinB"/>
</dbReference>
<dbReference type="AlphaFoldDB" id="A0A1Y6D0E1"/>
<dbReference type="Pfam" id="PF05772">
    <property type="entry name" value="NinB"/>
    <property type="match status" value="1"/>
</dbReference>
<dbReference type="SUPFAM" id="SSF103370">
    <property type="entry name" value="NinB"/>
    <property type="match status" value="1"/>
</dbReference>
<dbReference type="STRING" id="1760988.SAMN02949497_3442"/>
<dbReference type="OrthoDB" id="6064804at2"/>
<proteinExistence type="predicted"/>
<name>A0A1Y6D0E1_9GAMM</name>
<sequence>MGRALFVMRAAPHPARSRALEAVKTAPDGWTVEIKPPARTLEQNARMWAMLTEISRQVCWHGEWLTAENWKDVFTAALKREKVVPGIDGGFVVVGQHTSRMTRREMGDLMELMHAFAAERGAVFSWEVPPPPMLDAPNVYDGDYTEVSF</sequence>
<dbReference type="Gene3D" id="1.10.3790.10">
    <property type="entry name" value="NinB"/>
    <property type="match status" value="1"/>
</dbReference>
<evidence type="ECO:0000313" key="2">
    <source>
        <dbReference type="Proteomes" id="UP000192923"/>
    </source>
</evidence>
<dbReference type="EMBL" id="FXAM01000001">
    <property type="protein sequence ID" value="SMF96061.1"/>
    <property type="molecule type" value="Genomic_DNA"/>
</dbReference>
<dbReference type="REBASE" id="218954">
    <property type="entry name" value="M.Msp175ORF3441P"/>
</dbReference>
<gene>
    <name evidence="1" type="ORF">SAMN02949497_3442</name>
</gene>
<dbReference type="Proteomes" id="UP000192923">
    <property type="component" value="Unassembled WGS sequence"/>
</dbReference>
<dbReference type="RefSeq" id="WP_085214813.1">
    <property type="nucleotide sequence ID" value="NZ_FXAM01000001.1"/>
</dbReference>
<evidence type="ECO:0000313" key="1">
    <source>
        <dbReference type="EMBL" id="SMF96061.1"/>
    </source>
</evidence>
<reference evidence="1 2" key="1">
    <citation type="submission" date="2016-12" db="EMBL/GenBank/DDBJ databases">
        <authorList>
            <person name="Song W.-J."/>
            <person name="Kurnit D.M."/>
        </authorList>
    </citation>
    <scope>NUCLEOTIDE SEQUENCE [LARGE SCALE GENOMIC DNA]</scope>
    <source>
        <strain evidence="1 2">175</strain>
    </source>
</reference>
<accession>A0A1Y6D0E1</accession>
<keyword evidence="2" id="KW-1185">Reference proteome</keyword>